<accession>A0A137P694</accession>
<keyword evidence="2 4" id="KW-0694">RNA-binding</keyword>
<evidence type="ECO:0000256" key="4">
    <source>
        <dbReference type="PROSITE-ProRule" id="PRU00176"/>
    </source>
</evidence>
<dbReference type="InterPro" id="IPR012677">
    <property type="entry name" value="Nucleotide-bd_a/b_plait_sf"/>
</dbReference>
<feature type="non-terminal residue" evidence="6">
    <location>
        <position position="1"/>
    </location>
</feature>
<dbReference type="Pfam" id="PF00076">
    <property type="entry name" value="RRM_1"/>
    <property type="match status" value="1"/>
</dbReference>
<dbReference type="SUPFAM" id="SSF54928">
    <property type="entry name" value="RNA-binding domain, RBD"/>
    <property type="match status" value="1"/>
</dbReference>
<dbReference type="OrthoDB" id="21467at2759"/>
<organism evidence="6 7">
    <name type="scientific">Conidiobolus coronatus (strain ATCC 28846 / CBS 209.66 / NRRL 28638)</name>
    <name type="common">Delacroixia coronata</name>
    <dbReference type="NCBI Taxonomy" id="796925"/>
    <lineage>
        <taxon>Eukaryota</taxon>
        <taxon>Fungi</taxon>
        <taxon>Fungi incertae sedis</taxon>
        <taxon>Zoopagomycota</taxon>
        <taxon>Entomophthoromycotina</taxon>
        <taxon>Entomophthoromycetes</taxon>
        <taxon>Entomophthorales</taxon>
        <taxon>Ancylistaceae</taxon>
        <taxon>Conidiobolus</taxon>
    </lineage>
</organism>
<evidence type="ECO:0000313" key="7">
    <source>
        <dbReference type="Proteomes" id="UP000070444"/>
    </source>
</evidence>
<dbReference type="AlphaFoldDB" id="A0A137P694"/>
<evidence type="ECO:0000256" key="1">
    <source>
        <dbReference type="ARBA" id="ARBA00004604"/>
    </source>
</evidence>
<evidence type="ECO:0000256" key="2">
    <source>
        <dbReference type="ARBA" id="ARBA00022884"/>
    </source>
</evidence>
<keyword evidence="7" id="KW-1185">Reference proteome</keyword>
<dbReference type="EMBL" id="KQ964502">
    <property type="protein sequence ID" value="KXN70451.1"/>
    <property type="molecule type" value="Genomic_DNA"/>
</dbReference>
<dbReference type="InterPro" id="IPR000504">
    <property type="entry name" value="RRM_dom"/>
</dbReference>
<keyword evidence="3" id="KW-0539">Nucleus</keyword>
<dbReference type="Proteomes" id="UP000070444">
    <property type="component" value="Unassembled WGS sequence"/>
</dbReference>
<dbReference type="InterPro" id="IPR035979">
    <property type="entry name" value="RBD_domain_sf"/>
</dbReference>
<dbReference type="PROSITE" id="PS50102">
    <property type="entry name" value="RRM"/>
    <property type="match status" value="1"/>
</dbReference>
<dbReference type="GO" id="GO:0005730">
    <property type="term" value="C:nucleolus"/>
    <property type="evidence" value="ECO:0007669"/>
    <property type="project" value="UniProtKB-SubCell"/>
</dbReference>
<gene>
    <name evidence="6" type="ORF">CONCODRAFT_39453</name>
</gene>
<sequence>GVVYVGRIPHKIQEKDLKIYFGQFGTIAHTRIARNPLTGRSRHYAFIQYKSQEVADIVVETMDNHLFGGRLLKVKSVPKDKVHPMLFTGERTKVSEEHNRKRTQSKITKQKDAKLTPYVKKRIESEMEKTQKAIKESGINYEVPKKLLTKKTDKPMIETKKTKAKTN</sequence>
<dbReference type="CDD" id="cd12307">
    <property type="entry name" value="RRM_NIFK_like"/>
    <property type="match status" value="1"/>
</dbReference>
<feature type="domain" description="RRM" evidence="5">
    <location>
        <begin position="1"/>
        <end position="79"/>
    </location>
</feature>
<evidence type="ECO:0000313" key="6">
    <source>
        <dbReference type="EMBL" id="KXN70451.1"/>
    </source>
</evidence>
<dbReference type="PANTHER" id="PTHR46754">
    <property type="entry name" value="MKI67 FHA DOMAIN-INTERACTING NUCLEOLAR PHOSPHOPROTEIN"/>
    <property type="match status" value="1"/>
</dbReference>
<proteinExistence type="predicted"/>
<comment type="subcellular location">
    <subcellularLocation>
        <location evidence="1">Nucleus</location>
        <location evidence="1">Nucleolus</location>
    </subcellularLocation>
</comment>
<dbReference type="Gene3D" id="3.30.70.330">
    <property type="match status" value="1"/>
</dbReference>
<evidence type="ECO:0000259" key="5">
    <source>
        <dbReference type="PROSITE" id="PS50102"/>
    </source>
</evidence>
<name>A0A137P694_CONC2</name>
<reference evidence="6 7" key="1">
    <citation type="journal article" date="2015" name="Genome Biol. Evol.">
        <title>Phylogenomic analyses indicate that early fungi evolved digesting cell walls of algal ancestors of land plants.</title>
        <authorList>
            <person name="Chang Y."/>
            <person name="Wang S."/>
            <person name="Sekimoto S."/>
            <person name="Aerts A.L."/>
            <person name="Choi C."/>
            <person name="Clum A."/>
            <person name="LaButti K.M."/>
            <person name="Lindquist E.A."/>
            <person name="Yee Ngan C."/>
            <person name="Ohm R.A."/>
            <person name="Salamov A.A."/>
            <person name="Grigoriev I.V."/>
            <person name="Spatafora J.W."/>
            <person name="Berbee M.L."/>
        </authorList>
    </citation>
    <scope>NUCLEOTIDE SEQUENCE [LARGE SCALE GENOMIC DNA]</scope>
    <source>
        <strain evidence="6 7">NRRL 28638</strain>
    </source>
</reference>
<protein>
    <recommendedName>
        <fullName evidence="5">RRM domain-containing protein</fullName>
    </recommendedName>
</protein>
<evidence type="ECO:0000256" key="3">
    <source>
        <dbReference type="ARBA" id="ARBA00023242"/>
    </source>
</evidence>
<dbReference type="GO" id="GO:0003723">
    <property type="term" value="F:RNA binding"/>
    <property type="evidence" value="ECO:0007669"/>
    <property type="project" value="UniProtKB-UniRule"/>
</dbReference>
<dbReference type="STRING" id="796925.A0A137P694"/>
<dbReference type="SMART" id="SM00360">
    <property type="entry name" value="RRM"/>
    <property type="match status" value="1"/>
</dbReference>